<evidence type="ECO:0000313" key="3">
    <source>
        <dbReference type="Proteomes" id="UP000526307"/>
    </source>
</evidence>
<protein>
    <recommendedName>
        <fullName evidence="4">DUF4190 domain-containing protein</fullName>
    </recommendedName>
</protein>
<keyword evidence="1" id="KW-1133">Transmembrane helix</keyword>
<reference evidence="2 3" key="1">
    <citation type="submission" date="2020-06" db="EMBL/GenBank/DDBJ databases">
        <title>Mogibacterium timidum strain W9173 genomic sequence.</title>
        <authorList>
            <person name="Wade W.G."/>
            <person name="Johnston C.D."/>
            <person name="Chen T."/>
            <person name="Dewhirst F.E."/>
        </authorList>
    </citation>
    <scope>NUCLEOTIDE SEQUENCE [LARGE SCALE GENOMIC DNA]</scope>
    <source>
        <strain evidence="2 3">W9173</strain>
    </source>
</reference>
<dbReference type="EMBL" id="JABXYR010000001">
    <property type="protein sequence ID" value="NWO22904.1"/>
    <property type="molecule type" value="Genomic_DNA"/>
</dbReference>
<dbReference type="Proteomes" id="UP000526307">
    <property type="component" value="Unassembled WGS sequence"/>
</dbReference>
<comment type="caution">
    <text evidence="2">The sequence shown here is derived from an EMBL/GenBank/DDBJ whole genome shotgun (WGS) entry which is preliminary data.</text>
</comment>
<name>A0A7Y8VQQ7_9FIRM</name>
<evidence type="ECO:0008006" key="4">
    <source>
        <dbReference type="Google" id="ProtNLM"/>
    </source>
</evidence>
<keyword evidence="1" id="KW-0472">Membrane</keyword>
<feature type="transmembrane region" description="Helical" evidence="1">
    <location>
        <begin position="212"/>
        <end position="234"/>
    </location>
</feature>
<dbReference type="AlphaFoldDB" id="A0A7Y8VQQ7"/>
<accession>A0A7Y8VQQ7</accession>
<evidence type="ECO:0000256" key="1">
    <source>
        <dbReference type="SAM" id="Phobius"/>
    </source>
</evidence>
<organism evidence="2 3">
    <name type="scientific">Mogibacterium timidum</name>
    <dbReference type="NCBI Taxonomy" id="35519"/>
    <lineage>
        <taxon>Bacteria</taxon>
        <taxon>Bacillati</taxon>
        <taxon>Bacillota</taxon>
        <taxon>Clostridia</taxon>
        <taxon>Peptostreptococcales</taxon>
        <taxon>Anaerovoracaceae</taxon>
        <taxon>Mogibacterium</taxon>
    </lineage>
</organism>
<feature type="transmembrane region" description="Helical" evidence="1">
    <location>
        <begin position="167"/>
        <end position="191"/>
    </location>
</feature>
<dbReference type="RefSeq" id="WP_178978205.1">
    <property type="nucleotide sequence ID" value="NZ_CAUVNY010000013.1"/>
</dbReference>
<keyword evidence="1" id="KW-0812">Transmembrane</keyword>
<evidence type="ECO:0000313" key="2">
    <source>
        <dbReference type="EMBL" id="NWO22904.1"/>
    </source>
</evidence>
<gene>
    <name evidence="2" type="ORF">HW270_02265</name>
</gene>
<sequence>MKVREVININRTLTLQELYEFMQQCWDKTTYNDFVLGRPAVGAFRDYILLPATKRYVISIYPHKDKVIITVMPNLEGQIDLAGSVVLGGYGQMGLTAELRGLASQVNELYAAYIESLFAEAGLLTGFPKKQKCPIIKHRDGEKMVENVLDLVKIAPPESRRTSNLSFILGIISLVLFFTGIPGIVTGAAAIMTANSVLKGKGYQDKAYRGRFCGKVAVCMSSVMTFILIIGSILTKFYT</sequence>
<proteinExistence type="predicted"/>
<keyword evidence="3" id="KW-1185">Reference proteome</keyword>